<protein>
    <submittedName>
        <fullName evidence="1">Uncharacterized protein</fullName>
    </submittedName>
</protein>
<evidence type="ECO:0000313" key="1">
    <source>
        <dbReference type="EMBL" id="CAD9476756.1"/>
    </source>
</evidence>
<sequence>MGASVGLCGGCCLGCGLGYAGRRLRPKLNQKMLVCEVFLGTPWTVRSATRVQPEVHFQRGWLMKALGAEDYNSVYVPGGLFSTVNVPEYVVYEPCQAVPKYVIEFTCEGSDEEF</sequence>
<dbReference type="AlphaFoldDB" id="A0A7S2MD97"/>
<dbReference type="SUPFAM" id="SSF56399">
    <property type="entry name" value="ADP-ribosylation"/>
    <property type="match status" value="1"/>
</dbReference>
<dbReference type="Gene3D" id="3.90.228.10">
    <property type="match status" value="1"/>
</dbReference>
<accession>A0A7S2MD97</accession>
<organism evidence="1">
    <name type="scientific">Alexandrium andersonii</name>
    <dbReference type="NCBI Taxonomy" id="327968"/>
    <lineage>
        <taxon>Eukaryota</taxon>
        <taxon>Sar</taxon>
        <taxon>Alveolata</taxon>
        <taxon>Dinophyceae</taxon>
        <taxon>Gonyaulacales</taxon>
        <taxon>Pyrocystaceae</taxon>
        <taxon>Alexandrium</taxon>
    </lineage>
</organism>
<dbReference type="EMBL" id="HBGQ01066970">
    <property type="protein sequence ID" value="CAD9476756.1"/>
    <property type="molecule type" value="Transcribed_RNA"/>
</dbReference>
<reference evidence="1" key="1">
    <citation type="submission" date="2021-01" db="EMBL/GenBank/DDBJ databases">
        <authorList>
            <person name="Corre E."/>
            <person name="Pelletier E."/>
            <person name="Niang G."/>
            <person name="Scheremetjew M."/>
            <person name="Finn R."/>
            <person name="Kale V."/>
            <person name="Holt S."/>
            <person name="Cochrane G."/>
            <person name="Meng A."/>
            <person name="Brown T."/>
            <person name="Cohen L."/>
        </authorList>
    </citation>
    <scope>NUCLEOTIDE SEQUENCE</scope>
    <source>
        <strain evidence="1">CCMP2222</strain>
    </source>
</reference>
<gene>
    <name evidence="1" type="ORF">AAND1436_LOCUS32307</name>
</gene>
<proteinExistence type="predicted"/>
<name>A0A7S2MD97_9DINO</name>